<dbReference type="HOGENOM" id="CLU_000589_0_0_1"/>
<organism evidence="3 4">
    <name type="scientific">Capronia coronata CBS 617.96</name>
    <dbReference type="NCBI Taxonomy" id="1182541"/>
    <lineage>
        <taxon>Eukaryota</taxon>
        <taxon>Fungi</taxon>
        <taxon>Dikarya</taxon>
        <taxon>Ascomycota</taxon>
        <taxon>Pezizomycotina</taxon>
        <taxon>Eurotiomycetes</taxon>
        <taxon>Chaetothyriomycetidae</taxon>
        <taxon>Chaetothyriales</taxon>
        <taxon>Herpotrichiellaceae</taxon>
        <taxon>Capronia</taxon>
    </lineage>
</organism>
<feature type="region of interest" description="Disordered" evidence="2">
    <location>
        <begin position="1"/>
        <end position="185"/>
    </location>
</feature>
<feature type="coiled-coil region" evidence="1">
    <location>
        <begin position="795"/>
        <end position="829"/>
    </location>
</feature>
<sequence length="2102" mass="229943">MSTYSTSSRDASRDRAESRLVKHQHSFSESGRSSVPMWDSSDPDRAPPPLPLNPGVGSPITRSNTSKRIDEAAALITARARENAPSSYTTNPPPLSPDRNIMRPHNRRTQNIPSPGGIRLSDSLERRSPEKGLRTAKFVDFEDFRSSRSSDRGPTRPRSETPTPADRNVSRSKEVENTPPGSNMLALQTVRNRQDAMPLGDISNGASPPTFSFDALSSQILSLTNIVANVQKEMASLNKRSKDNYGDLMSLKEATTSRDEDIRKSLRELVTGLENKFSKLDSRMLPSPEASRSTPNMGLYLDDKAHNGSPRPKSFGLPRIGSPTSFSMSLERELTASPSLACVDGAASIALLEKVLREMATREGQDRIMSTLEAVKTQALSRSQSGPATPVAIDPAMMSKLEDILILMKEMKQESGSKALVRSPATDNGKGPSNLELYLDGDPRTGGLAKSSPETTNDELTKMLKSVKQSLAQGGGLTNEVKVLVRELRGEVLGMGRELGRKLEHTLNAHKGSSGEAQGVKSDEIAAIVQQGLVELKEHMHHILQESRRRSLEKPQSQVDTQEVIHAVQGILSGWPRPHEEGTRNPIAERQELLAAIREAWEDCKPEIALEHFGLERDEILETLKEGLKAYQPQEPIARDMGASYQDVLEAVRKGLAEFKLPDLHIPAAVSREDMVIAVRECLETFQWPSVPNAMGSGSDLTREDVREAIRDGLAQQEKMTQEGFAEIVREGLSNQEPISKEIEFNREDLFDAIRACLEGDQNPLGGMGERVIEAMHEFLGSMKTEFQQYSAASGKDTEQVLDALKDGLEDLRAEIESYVDRASDVTGKDEIIDTVKAGFAAMQADIDKGLSGRSQGAPNTPELLDAMEKEFEHLRETISKSMARGDLVSEKDEILDAIRDLSDDRHSSLSSNSEDIVRLVKEELEHMRTTLASTLIKSGSSLDRDEVLEVIREGLGSTRSVPKGDGNESILSNTSELLDAFQDGVDGIRADIQKLTDRPVDLSTSYEILDALKTGIEEVRTDIGRLYEKQNEDSETGTAGGQEMVVHDQTRISTEIEGLKVMITQLRIKVEALDGMTPPPAPTETRIHKDDMNEIYDAIHQVEESVHRSKQEENHLHKDDLDGLYTAINQVNAAVDQIREAPPPEATMPENAASKEDTDAIETLLRNVKAKLDEVLSENSEPLARSSQIDALELTLKDIRMAVEDTGSRASDDATREDFTLIELMLKDVQSNVKEVKLKIDGIQSTDSTMDRTELQVVETLCMDIKSQIDSIKIPEVDMLSSKEDLADLKNDLKAFREQLEADNGLTAQAFEARKIEHGGLATKIDDVKNVIGDLREELVGKVEGSADGIVELNKVLGMHHDDMGKYATASSIEEISEMIKSELERHLEHHAISKTEMEERDATLFTKHDETSAEIKATIEEKFSELMSKYDDAQLASDVKLTALEDRDSAHLEATSGTKAVVEDLKLLVDTLGSTVTETCERVSEDSKTVFSSIEESNSKLDGLRTASAYEHGVTREEIAKAFATVTRLEDSVTEHQPAVLAAIREVLGVVSQHYEHSQQQTENFAQATEEIKSVVDSIPAAIPPLLPALPSTPSSPVVVQETSVPKEYDDSEVQNKLDNLLSHAAEAKEIFAGIADHHKDTQSSLANMSKLDEIHQQVMSAAADIASMVTTQARLVTEHHETKAAEAREAAIALEKRTAQKEKVELDIVALNQEKNALIDSMAMLKREQEELSGQTKRLTRDVAKLETALQIRQEEMREMNARAEVLERRILEGLVNQARVVKASSKPTGRARVSPAERDASMSLKRVPSAASTVTVRTSIKGGNSTIGGAVGMALKKRTPFGPNVKTSATRTSTVDRRILSTSHVTGNRGRNTPEMAMMLAPVPKSTGLVSLKRSHSVKSNPSSYLNGRKASWNGVSSDLTDKENFSVHAEDSDNDGESDAGTERRTSFDTSVMYSDSLTYGTGSSLSGHSGRSTSCASSIVGTVNGQTESIAEEDEDENTEDTQTAMVLHDIPNDAGQVNAGQDNSMALTTLAGLETPDAQADGLSDLQPPPRITEEGLKYHGSDSGLGSEPLTAGSRGSAGEAQEYFHMTAQDMGT</sequence>
<keyword evidence="1" id="KW-0175">Coiled coil</keyword>
<feature type="region of interest" description="Disordered" evidence="2">
    <location>
        <begin position="1933"/>
        <end position="1954"/>
    </location>
</feature>
<protein>
    <recommendedName>
        <fullName evidence="5">Chromosome segregation ATPase family protein</fullName>
    </recommendedName>
</protein>
<comment type="caution">
    <text evidence="3">The sequence shown here is derived from an EMBL/GenBank/DDBJ whole genome shotgun (WGS) entry which is preliminary data.</text>
</comment>
<accession>W9Z083</accession>
<evidence type="ECO:0008006" key="5">
    <source>
        <dbReference type="Google" id="ProtNLM"/>
    </source>
</evidence>
<dbReference type="PANTHER" id="PTHR47357:SF1">
    <property type="entry name" value="SPINDLE POLE BODY COMPONENT 110"/>
    <property type="match status" value="1"/>
</dbReference>
<feature type="compositionally biased region" description="Basic and acidic residues" evidence="2">
    <location>
        <begin position="122"/>
        <end position="159"/>
    </location>
</feature>
<dbReference type="GO" id="GO:0005856">
    <property type="term" value="C:cytoskeleton"/>
    <property type="evidence" value="ECO:0007669"/>
    <property type="project" value="TreeGrafter"/>
</dbReference>
<dbReference type="OrthoDB" id="5423371at2759"/>
<gene>
    <name evidence="3" type="ORF">A1O1_04861</name>
</gene>
<dbReference type="GeneID" id="19159739"/>
<dbReference type="eggNOG" id="ENOG502S40N">
    <property type="taxonomic scope" value="Eukaryota"/>
</dbReference>
<dbReference type="PANTHER" id="PTHR47357">
    <property type="entry name" value="COP1-INTERACTIVE PROTEIN 1"/>
    <property type="match status" value="1"/>
</dbReference>
<evidence type="ECO:0000313" key="4">
    <source>
        <dbReference type="Proteomes" id="UP000019484"/>
    </source>
</evidence>
<keyword evidence="4" id="KW-1185">Reference proteome</keyword>
<evidence type="ECO:0000256" key="2">
    <source>
        <dbReference type="SAM" id="MobiDB-lite"/>
    </source>
</evidence>
<feature type="compositionally biased region" description="Basic and acidic residues" evidence="2">
    <location>
        <begin position="2059"/>
        <end position="2068"/>
    </location>
</feature>
<dbReference type="RefSeq" id="XP_007723940.1">
    <property type="nucleotide sequence ID" value="XM_007725750.1"/>
</dbReference>
<dbReference type="GO" id="GO:0005200">
    <property type="term" value="F:structural constituent of cytoskeleton"/>
    <property type="evidence" value="ECO:0007669"/>
    <property type="project" value="TreeGrafter"/>
</dbReference>
<dbReference type="EMBL" id="AMWN01000004">
    <property type="protein sequence ID" value="EXJ87934.1"/>
    <property type="molecule type" value="Genomic_DNA"/>
</dbReference>
<name>W9Z083_9EURO</name>
<reference evidence="3 4" key="1">
    <citation type="submission" date="2013-03" db="EMBL/GenBank/DDBJ databases">
        <title>The Genome Sequence of Capronia coronata CBS 617.96.</title>
        <authorList>
            <consortium name="The Broad Institute Genomics Platform"/>
            <person name="Cuomo C."/>
            <person name="de Hoog S."/>
            <person name="Gorbushina A."/>
            <person name="Walker B."/>
            <person name="Young S.K."/>
            <person name="Zeng Q."/>
            <person name="Gargeya S."/>
            <person name="Fitzgerald M."/>
            <person name="Haas B."/>
            <person name="Abouelleil A."/>
            <person name="Allen A.W."/>
            <person name="Alvarado L."/>
            <person name="Arachchi H.M."/>
            <person name="Berlin A.M."/>
            <person name="Chapman S.B."/>
            <person name="Gainer-Dewar J."/>
            <person name="Goldberg J."/>
            <person name="Griggs A."/>
            <person name="Gujja S."/>
            <person name="Hansen M."/>
            <person name="Howarth C."/>
            <person name="Imamovic A."/>
            <person name="Ireland A."/>
            <person name="Larimer J."/>
            <person name="McCowan C."/>
            <person name="Murphy C."/>
            <person name="Pearson M."/>
            <person name="Poon T.W."/>
            <person name="Priest M."/>
            <person name="Roberts A."/>
            <person name="Saif S."/>
            <person name="Shea T."/>
            <person name="Sisk P."/>
            <person name="Sykes S."/>
            <person name="Wortman J."/>
            <person name="Nusbaum C."/>
            <person name="Birren B."/>
        </authorList>
    </citation>
    <scope>NUCLEOTIDE SEQUENCE [LARGE SCALE GENOMIC DNA]</scope>
    <source>
        <strain evidence="3 4">CBS 617.96</strain>
    </source>
</reference>
<feature type="region of interest" description="Disordered" evidence="2">
    <location>
        <begin position="2047"/>
        <end position="2102"/>
    </location>
</feature>
<evidence type="ECO:0000313" key="3">
    <source>
        <dbReference type="EMBL" id="EXJ87934.1"/>
    </source>
</evidence>
<dbReference type="Proteomes" id="UP000019484">
    <property type="component" value="Unassembled WGS sequence"/>
</dbReference>
<evidence type="ECO:0000256" key="1">
    <source>
        <dbReference type="SAM" id="Coils"/>
    </source>
</evidence>
<feature type="coiled-coil region" evidence="1">
    <location>
        <begin position="1280"/>
        <end position="1307"/>
    </location>
</feature>
<feature type="region of interest" description="Disordered" evidence="2">
    <location>
        <begin position="1895"/>
        <end position="1915"/>
    </location>
</feature>
<feature type="coiled-coil region" evidence="1">
    <location>
        <begin position="1697"/>
        <end position="1773"/>
    </location>
</feature>
<feature type="compositionally biased region" description="Basic and acidic residues" evidence="2">
    <location>
        <begin position="10"/>
        <end position="20"/>
    </location>
</feature>
<dbReference type="STRING" id="1182541.W9Z083"/>
<proteinExistence type="predicted"/>